<keyword evidence="7" id="KW-1185">Reference proteome</keyword>
<dbReference type="PROSITE" id="PS50070">
    <property type="entry name" value="KRINGLE_2"/>
    <property type="match status" value="1"/>
</dbReference>
<keyword evidence="4" id="KW-0732">Signal</keyword>
<dbReference type="SMART" id="SM00130">
    <property type="entry name" value="KR"/>
    <property type="match status" value="1"/>
</dbReference>
<sequence length="128" mass="14448">MLLKLVVLLLDFKALGITLFGPDYSSSDASAYISSYSSSDNFDPRECKNTRTGVDYRGTLSLTQSGKPCKDWRDFPRWIEKYPESDLNGPYCRNPDDDLGGPWCFTIGGSWDSCKIIDCVKYFSSNKK</sequence>
<dbReference type="PROSITE" id="PS00021">
    <property type="entry name" value="KRINGLE_1"/>
    <property type="match status" value="1"/>
</dbReference>
<dbReference type="PANTHER" id="PTHR24261:SF7">
    <property type="entry name" value="KRINGLE DOMAIN-CONTAINING PROTEIN"/>
    <property type="match status" value="1"/>
</dbReference>
<keyword evidence="2" id="KW-1015">Disulfide bond</keyword>
<name>A0ABN7S0M8_OIKDI</name>
<evidence type="ECO:0000313" key="6">
    <source>
        <dbReference type="EMBL" id="CAG5085983.1"/>
    </source>
</evidence>
<evidence type="ECO:0000256" key="4">
    <source>
        <dbReference type="SAM" id="SignalP"/>
    </source>
</evidence>
<dbReference type="PRINTS" id="PR00018">
    <property type="entry name" value="KRINGLE"/>
</dbReference>
<dbReference type="Proteomes" id="UP001158576">
    <property type="component" value="Chromosome PAR"/>
</dbReference>
<evidence type="ECO:0000256" key="2">
    <source>
        <dbReference type="ARBA" id="ARBA00023157"/>
    </source>
</evidence>
<dbReference type="InterPro" id="IPR000001">
    <property type="entry name" value="Kringle"/>
</dbReference>
<dbReference type="SUPFAM" id="SSF57440">
    <property type="entry name" value="Kringle-like"/>
    <property type="match status" value="1"/>
</dbReference>
<dbReference type="PANTHER" id="PTHR24261">
    <property type="entry name" value="PLASMINOGEN-RELATED"/>
    <property type="match status" value="1"/>
</dbReference>
<dbReference type="Pfam" id="PF00051">
    <property type="entry name" value="Kringle"/>
    <property type="match status" value="1"/>
</dbReference>
<dbReference type="EMBL" id="OU015568">
    <property type="protein sequence ID" value="CAG5085983.1"/>
    <property type="molecule type" value="Genomic_DNA"/>
</dbReference>
<dbReference type="InterPro" id="IPR013806">
    <property type="entry name" value="Kringle-like"/>
</dbReference>
<accession>A0ABN7S0M8</accession>
<dbReference type="InterPro" id="IPR018056">
    <property type="entry name" value="Kringle_CS"/>
</dbReference>
<protein>
    <submittedName>
        <fullName evidence="6">Oidioi.mRNA.OKI2018_I69.PAR.g11074.t1.cds</fullName>
    </submittedName>
</protein>
<dbReference type="InterPro" id="IPR050759">
    <property type="entry name" value="Serine_protease_kringle"/>
</dbReference>
<evidence type="ECO:0000313" key="7">
    <source>
        <dbReference type="Proteomes" id="UP001158576"/>
    </source>
</evidence>
<evidence type="ECO:0000259" key="5">
    <source>
        <dbReference type="PROSITE" id="PS50070"/>
    </source>
</evidence>
<evidence type="ECO:0000256" key="3">
    <source>
        <dbReference type="PROSITE-ProRule" id="PRU00121"/>
    </source>
</evidence>
<organism evidence="6 7">
    <name type="scientific">Oikopleura dioica</name>
    <name type="common">Tunicate</name>
    <dbReference type="NCBI Taxonomy" id="34765"/>
    <lineage>
        <taxon>Eukaryota</taxon>
        <taxon>Metazoa</taxon>
        <taxon>Chordata</taxon>
        <taxon>Tunicata</taxon>
        <taxon>Appendicularia</taxon>
        <taxon>Copelata</taxon>
        <taxon>Oikopleuridae</taxon>
        <taxon>Oikopleura</taxon>
    </lineage>
</organism>
<dbReference type="CDD" id="cd00108">
    <property type="entry name" value="KR"/>
    <property type="match status" value="1"/>
</dbReference>
<dbReference type="Gene3D" id="2.40.20.10">
    <property type="entry name" value="Plasminogen Kringle 4"/>
    <property type="match status" value="1"/>
</dbReference>
<gene>
    <name evidence="6" type="ORF">OKIOD_LOCUS2632</name>
</gene>
<feature type="domain" description="Kringle" evidence="5">
    <location>
        <begin position="53"/>
        <end position="119"/>
    </location>
</feature>
<feature type="chain" id="PRO_5046765756" evidence="4">
    <location>
        <begin position="17"/>
        <end position="128"/>
    </location>
</feature>
<comment type="caution">
    <text evidence="3">Lacks conserved residue(s) required for the propagation of feature annotation.</text>
</comment>
<evidence type="ECO:0000256" key="1">
    <source>
        <dbReference type="ARBA" id="ARBA00022572"/>
    </source>
</evidence>
<dbReference type="InterPro" id="IPR038178">
    <property type="entry name" value="Kringle_sf"/>
</dbReference>
<proteinExistence type="predicted"/>
<feature type="signal peptide" evidence="4">
    <location>
        <begin position="1"/>
        <end position="16"/>
    </location>
</feature>
<reference evidence="6 7" key="1">
    <citation type="submission" date="2021-04" db="EMBL/GenBank/DDBJ databases">
        <authorList>
            <person name="Bliznina A."/>
        </authorList>
    </citation>
    <scope>NUCLEOTIDE SEQUENCE [LARGE SCALE GENOMIC DNA]</scope>
</reference>
<keyword evidence="1 3" id="KW-0420">Kringle</keyword>